<protein>
    <submittedName>
        <fullName evidence="2">Uncharacterized protein</fullName>
    </submittedName>
</protein>
<reference evidence="2 3" key="1">
    <citation type="submission" date="2023-07" db="EMBL/GenBank/DDBJ databases">
        <title>Sequencing the genomes of 1000 actinobacteria strains.</title>
        <authorList>
            <person name="Klenk H.-P."/>
        </authorList>
    </citation>
    <scope>NUCLEOTIDE SEQUENCE [LARGE SCALE GENOMIC DNA]</scope>
    <source>
        <strain evidence="2 3">DSM 19426</strain>
    </source>
</reference>
<keyword evidence="3" id="KW-1185">Reference proteome</keyword>
<dbReference type="Pfam" id="PF20447">
    <property type="entry name" value="DUF6704"/>
    <property type="match status" value="1"/>
</dbReference>
<name>A0ABU2BSK0_9ACTN</name>
<feature type="transmembrane region" description="Helical" evidence="1">
    <location>
        <begin position="36"/>
        <end position="54"/>
    </location>
</feature>
<dbReference type="InterPro" id="IPR046550">
    <property type="entry name" value="DUF6704"/>
</dbReference>
<organism evidence="2 3">
    <name type="scientific">Nocardioides marmoribigeumensis</name>
    <dbReference type="NCBI Taxonomy" id="433649"/>
    <lineage>
        <taxon>Bacteria</taxon>
        <taxon>Bacillati</taxon>
        <taxon>Actinomycetota</taxon>
        <taxon>Actinomycetes</taxon>
        <taxon>Propionibacteriales</taxon>
        <taxon>Nocardioidaceae</taxon>
        <taxon>Nocardioides</taxon>
    </lineage>
</organism>
<keyword evidence="1" id="KW-1133">Transmembrane helix</keyword>
<accession>A0ABU2BSK0</accession>
<comment type="caution">
    <text evidence="2">The sequence shown here is derived from an EMBL/GenBank/DDBJ whole genome shotgun (WGS) entry which is preliminary data.</text>
</comment>
<proteinExistence type="predicted"/>
<feature type="transmembrane region" description="Helical" evidence="1">
    <location>
        <begin position="12"/>
        <end position="30"/>
    </location>
</feature>
<keyword evidence="1" id="KW-0812">Transmembrane</keyword>
<dbReference type="RefSeq" id="WP_310298914.1">
    <property type="nucleotide sequence ID" value="NZ_BAAAPS010000014.1"/>
</dbReference>
<sequence>MSAHHGQTPAAWTGVIIALVGFLVGGVGLVVDVMPIFYVGCVLVLLSAVVGGVMSRMGMGAETR</sequence>
<evidence type="ECO:0000313" key="3">
    <source>
        <dbReference type="Proteomes" id="UP001183648"/>
    </source>
</evidence>
<dbReference type="EMBL" id="JAVDYG010000001">
    <property type="protein sequence ID" value="MDR7361241.1"/>
    <property type="molecule type" value="Genomic_DNA"/>
</dbReference>
<keyword evidence="1" id="KW-0472">Membrane</keyword>
<dbReference type="Proteomes" id="UP001183648">
    <property type="component" value="Unassembled WGS sequence"/>
</dbReference>
<dbReference type="NCBIfam" id="NF041681">
    <property type="entry name" value="HGxxPAAW"/>
    <property type="match status" value="1"/>
</dbReference>
<evidence type="ECO:0000256" key="1">
    <source>
        <dbReference type="SAM" id="Phobius"/>
    </source>
</evidence>
<gene>
    <name evidence="2" type="ORF">J2S63_000794</name>
</gene>
<evidence type="ECO:0000313" key="2">
    <source>
        <dbReference type="EMBL" id="MDR7361241.1"/>
    </source>
</evidence>